<dbReference type="InterPro" id="IPR027417">
    <property type="entry name" value="P-loop_NTPase"/>
</dbReference>
<keyword evidence="2" id="KW-1185">Reference proteome</keyword>
<dbReference type="EMBL" id="CATQJA010000072">
    <property type="protein sequence ID" value="CAJ0557655.1"/>
    <property type="molecule type" value="Genomic_DNA"/>
</dbReference>
<dbReference type="Proteomes" id="UP001177023">
    <property type="component" value="Unassembled WGS sequence"/>
</dbReference>
<proteinExistence type="predicted"/>
<organism evidence="1 2">
    <name type="scientific">Mesorhabditis spiculigera</name>
    <dbReference type="NCBI Taxonomy" id="96644"/>
    <lineage>
        <taxon>Eukaryota</taxon>
        <taxon>Metazoa</taxon>
        <taxon>Ecdysozoa</taxon>
        <taxon>Nematoda</taxon>
        <taxon>Chromadorea</taxon>
        <taxon>Rhabditida</taxon>
        <taxon>Rhabditina</taxon>
        <taxon>Rhabditomorpha</taxon>
        <taxon>Rhabditoidea</taxon>
        <taxon>Rhabditidae</taxon>
        <taxon>Mesorhabditinae</taxon>
        <taxon>Mesorhabditis</taxon>
    </lineage>
</organism>
<evidence type="ECO:0000313" key="1">
    <source>
        <dbReference type="EMBL" id="CAJ0557655.1"/>
    </source>
</evidence>
<feature type="non-terminal residue" evidence="1">
    <location>
        <position position="196"/>
    </location>
</feature>
<accession>A0AA36C487</accession>
<gene>
    <name evidence="1" type="ORF">MSPICULIGERA_LOCUS413</name>
</gene>
<sequence>MQHETYSDWPHRPRSLWQGPTAAEHLARTYLLEQYAFADPLRDGLMAIFNLDPTDFEGDRKEQSLGWLDRSPRQLMQSMGTEWARNTVHPDVWVKLAEQNLDYMSNALGAVLGFVVSDVRFENEAELIRRRGGTVIHIIRPNALTVNPHISEAGIAANPADLTLPNYGTVEAFLRSLDEVFLTIRRLQQQSEHISA</sequence>
<dbReference type="Pfam" id="PF21448">
    <property type="entry name" value="DNMK"/>
    <property type="match status" value="1"/>
</dbReference>
<dbReference type="InterPro" id="IPR048444">
    <property type="entry name" value="DNMK"/>
</dbReference>
<dbReference type="AlphaFoldDB" id="A0AA36C487"/>
<protein>
    <submittedName>
        <fullName evidence="1">Uncharacterized protein</fullName>
    </submittedName>
</protein>
<reference evidence="1" key="1">
    <citation type="submission" date="2023-06" db="EMBL/GenBank/DDBJ databases">
        <authorList>
            <person name="Delattre M."/>
        </authorList>
    </citation>
    <scope>NUCLEOTIDE SEQUENCE</scope>
    <source>
        <strain evidence="1">AF72</strain>
    </source>
</reference>
<comment type="caution">
    <text evidence="1">The sequence shown here is derived from an EMBL/GenBank/DDBJ whole genome shotgun (WGS) entry which is preliminary data.</text>
</comment>
<evidence type="ECO:0000313" key="2">
    <source>
        <dbReference type="Proteomes" id="UP001177023"/>
    </source>
</evidence>
<name>A0AA36C487_9BILA</name>
<dbReference type="Gene3D" id="3.40.50.300">
    <property type="entry name" value="P-loop containing nucleotide triphosphate hydrolases"/>
    <property type="match status" value="1"/>
</dbReference>